<dbReference type="EMBL" id="CAJOBC010003787">
    <property type="protein sequence ID" value="CAF3800380.1"/>
    <property type="molecule type" value="Genomic_DNA"/>
</dbReference>
<feature type="domain" description="DH" evidence="3">
    <location>
        <begin position="1363"/>
        <end position="1538"/>
    </location>
</feature>
<dbReference type="SMART" id="SM00233">
    <property type="entry name" value="PH"/>
    <property type="match status" value="1"/>
</dbReference>
<dbReference type="SMART" id="SM00325">
    <property type="entry name" value="RhoGEF"/>
    <property type="match status" value="1"/>
</dbReference>
<dbReference type="SUPFAM" id="SSF48065">
    <property type="entry name" value="DBL homology domain (DH-domain)"/>
    <property type="match status" value="1"/>
</dbReference>
<dbReference type="InterPro" id="IPR035899">
    <property type="entry name" value="DBL_dom_sf"/>
</dbReference>
<protein>
    <recommendedName>
        <fullName evidence="3">DH domain-containing protein</fullName>
    </recommendedName>
</protein>
<gene>
    <name evidence="4" type="ORF">GPM918_LOCUS15202</name>
    <name evidence="5" type="ORF">SRO942_LOCUS15202</name>
</gene>
<dbReference type="CDD" id="cd00176">
    <property type="entry name" value="SPEC"/>
    <property type="match status" value="1"/>
</dbReference>
<name>A0A814IXK8_9BILA</name>
<accession>A0A814IXK8</accession>
<feature type="non-terminal residue" evidence="4">
    <location>
        <position position="1"/>
    </location>
</feature>
<dbReference type="InterPro" id="IPR051336">
    <property type="entry name" value="RhoGEF_Guanine_NuclExch_SF"/>
</dbReference>
<dbReference type="InterPro" id="IPR018159">
    <property type="entry name" value="Spectrin/alpha-actinin"/>
</dbReference>
<dbReference type="GO" id="GO:0005886">
    <property type="term" value="C:plasma membrane"/>
    <property type="evidence" value="ECO:0007669"/>
    <property type="project" value="TreeGrafter"/>
</dbReference>
<dbReference type="GO" id="GO:0005085">
    <property type="term" value="F:guanyl-nucleotide exchange factor activity"/>
    <property type="evidence" value="ECO:0007669"/>
    <property type="project" value="UniProtKB-KW"/>
</dbReference>
<feature type="compositionally biased region" description="Low complexity" evidence="2">
    <location>
        <begin position="901"/>
        <end position="923"/>
    </location>
</feature>
<evidence type="ECO:0000259" key="3">
    <source>
        <dbReference type="PROSITE" id="PS50010"/>
    </source>
</evidence>
<dbReference type="Proteomes" id="UP000663829">
    <property type="component" value="Unassembled WGS sequence"/>
</dbReference>
<dbReference type="Pfam" id="PF22697">
    <property type="entry name" value="SOS1_NGEF_PH"/>
    <property type="match status" value="1"/>
</dbReference>
<dbReference type="EMBL" id="CAJNOQ010003787">
    <property type="protein sequence ID" value="CAF1029431.1"/>
    <property type="molecule type" value="Genomic_DNA"/>
</dbReference>
<dbReference type="InterPro" id="IPR011993">
    <property type="entry name" value="PH-like_dom_sf"/>
</dbReference>
<dbReference type="PROSITE" id="PS50010">
    <property type="entry name" value="DH_2"/>
    <property type="match status" value="1"/>
</dbReference>
<dbReference type="InterPro" id="IPR000219">
    <property type="entry name" value="DH_dom"/>
</dbReference>
<dbReference type="Proteomes" id="UP000681722">
    <property type="component" value="Unassembled WGS sequence"/>
</dbReference>
<proteinExistence type="predicted"/>
<evidence type="ECO:0000313" key="5">
    <source>
        <dbReference type="EMBL" id="CAF3800380.1"/>
    </source>
</evidence>
<dbReference type="InterPro" id="IPR001849">
    <property type="entry name" value="PH_domain"/>
</dbReference>
<dbReference type="Pfam" id="PF00621">
    <property type="entry name" value="RhoGEF"/>
    <property type="match status" value="1"/>
</dbReference>
<dbReference type="Pfam" id="PF00435">
    <property type="entry name" value="Spectrin"/>
    <property type="match status" value="1"/>
</dbReference>
<comment type="caution">
    <text evidence="4">The sequence shown here is derived from an EMBL/GenBank/DDBJ whole genome shotgun (WGS) entry which is preliminary data.</text>
</comment>
<sequence>GMDKKGYPLITFPYSAPIERLNADEIKKIITYLASIASSVNVDPKFSFIIDMRGRTWEVGKSIFKALQESFPYKIEHIYIVKPENFWEKHKISIGMSKYTQLEHTIESVESLTRDIDRNQLTNDLNGTFQYNHQNWLEFRLKLEAFVLYSKETLQRYESNYNELNLSDQSSNVRTAQDAIESHMTIFKDKLSRITIDTLINEGKSLLNMLRTSMASTNPEQQQQQDSNGSKANQHTFVFDYFDEARKITIVMDNLRSAKDRCYLLWHQKKVRLEQNLQLRLFEQDCDKLCNWIGESRLIILRRYTDIGNSCLEAMQHLAEHEQFTKTCLGNEAVIRRTQNVGERLVSSGHYGTNAIKTQMNRLNEEWKSLTILLENRTKILTASLQFHQKADEYLIQVPAWKHLCSLTDDIIAIQNIDQLECLLQQHYRLSDNISKIYADICSDGKAIIDSVAPPQTSDDQLDFRSSARHILEIVQEILSNHRLLDFKWNQRRTYLQQRKSLLTFEYDVQEIFDWLERHGDVFLQKNVSIGRSLHRAKALLKTHSNFESVLENTKTNAEKLIAAADELYREQHEQKQMSSSSSPTIMDDILDLELTQAKSKIYELAHNLDKRMQEFDEKVQKRRHILDINFLFHEHIKQFHNKGGSMRKCQGKISSRVDGGRGGDGTESLRGDPHEIDFSKLGEVRGNDELTSWLEEIRPVWANDDHLTINAVNVDEIEQMLDKLIEQHDATIDACATTEQEGQTLLDYLTEINTMDLTTTHQPCFIHLVELIDSIRSKTSELETLWEIRKLRLEFYLQKKNFEISAKEVSQSLEIWLEELLKINNGSNQHCIPAILQNLITSNKTNNHYHTSMLNKSTKMDDWLQVQEHIHTRVAEVVQRGKELLNLMESSEIKLKFDDNSNNNNNTNNNNDDNSSNNNNNANHVLLSSQEQIRTLINYMNEREKRLQEMVTQQQKQFAWRTQMIKLDKEEIEISTLVNNFEMKLSSNLLFASCLIEAEKFVKDREEIQRYFDKVLDKIDTLHHKTEKLVSSLTVLLAENVNDLESKSSSSLLISPILFPQHTEQQRQVLFTKLEELIQRLISQRQTIILYRDDRFRLLTVQISFYKSAEQVSSTLDALDRDYRADEDLHEKFKSVNDNDVLTLLSARSQKLLDQKHAFLRACTLARRASEQFHKCAHRNAVNAGKSENYLKPIDTKIKNVVSILTAKENNVLIAWHSKKKLLDEYMQYISFKRNANKVLSWIHECGESYLEKHKELSDGREKTETHSKEHGDFVKALKEKKAYVRKSVDAADTLVEKGHSYAGLIKDMCNQLDYGFNDFFRKIEQIGKEEIDKDSRKSDSSLEEKLENQELTEEKKKSAKQRELIFNELLTTERVYVESLNKCIEYYLNEMRHHTDDIPEFLQNKESVLFLNIEDIYNFHKNLFLKDLERYENSPEDVGHCFVTWAEQFQIFYVEYCKNNESCIKLLSQYRGPYFENIQHKYHIDTINSYLIKPVQRITKYEMLLQRLMACCEESKGEIKEGFDLMCSVPKKANDAMHLGYLEELEPGLTKEALGDVLLQNTFQIWDSKQLIKKGKERHVFLFETSVVIAKIPKLLARGAIRYIYKYKLMTAEISDVKEHLEAGEPCKFALFTGRTSTHDLRVTLKATDINTKQQWIMRIRELIQENALYHDISVHEANIKQQKISVNTNINNNDRRSQEYDNNVLDECENVSRGGSISSLFKCHSRRRLLLKENIETNSTSSTKHQKKIRKWYIEKPQTTCESFVDDHNSSETEEIDDDDDDDEDEDDDDRQQQQKENVSRKIERLLKKINEKSAELWSTDETKMKKRPRIKRHGSLISLKPVEEKPKQPFQNAFLNNSKNCEPSQLDVEEKITSKPFIDRYEQIKTQFKNLHTAPTIYSTVTHPYNISGIKNYSSLNSYNFGQRPKFSTSSTFVENEYEHIRREPVNIGRRRCCSITNDDFETEYYNFHRPHSMTLDNDKVKSNVYHHIIPVVRQQSIQPTKPRTTSCIVTNLLNNDSLF</sequence>
<feature type="non-terminal residue" evidence="4">
    <location>
        <position position="2024"/>
    </location>
</feature>
<dbReference type="CDD" id="cd00160">
    <property type="entry name" value="RhoGEF"/>
    <property type="match status" value="1"/>
</dbReference>
<evidence type="ECO:0000313" key="4">
    <source>
        <dbReference type="EMBL" id="CAF1029431.1"/>
    </source>
</evidence>
<feature type="region of interest" description="Disordered" evidence="2">
    <location>
        <begin position="1333"/>
        <end position="1356"/>
    </location>
</feature>
<evidence type="ECO:0000256" key="2">
    <source>
        <dbReference type="SAM" id="MobiDB-lite"/>
    </source>
</evidence>
<dbReference type="GO" id="GO:0019898">
    <property type="term" value="C:extrinsic component of membrane"/>
    <property type="evidence" value="ECO:0007669"/>
    <property type="project" value="TreeGrafter"/>
</dbReference>
<dbReference type="OrthoDB" id="10256089at2759"/>
<dbReference type="Pfam" id="PF13716">
    <property type="entry name" value="CRAL_TRIO_2"/>
    <property type="match status" value="1"/>
</dbReference>
<dbReference type="InterPro" id="IPR055251">
    <property type="entry name" value="SOS1_NGEF_PH"/>
</dbReference>
<evidence type="ECO:0000313" key="6">
    <source>
        <dbReference type="Proteomes" id="UP000663829"/>
    </source>
</evidence>
<organism evidence="4 6">
    <name type="scientific">Didymodactylos carnosus</name>
    <dbReference type="NCBI Taxonomy" id="1234261"/>
    <lineage>
        <taxon>Eukaryota</taxon>
        <taxon>Metazoa</taxon>
        <taxon>Spiralia</taxon>
        <taxon>Gnathifera</taxon>
        <taxon>Rotifera</taxon>
        <taxon>Eurotatoria</taxon>
        <taxon>Bdelloidea</taxon>
        <taxon>Philodinida</taxon>
        <taxon>Philodinidae</taxon>
        <taxon>Didymodactylos</taxon>
    </lineage>
</organism>
<dbReference type="SMART" id="SM00150">
    <property type="entry name" value="SPEC"/>
    <property type="match status" value="3"/>
</dbReference>
<dbReference type="PANTHER" id="PTHR22826:SF106">
    <property type="entry name" value="TRIO, ISOFORM A"/>
    <property type="match status" value="1"/>
</dbReference>
<dbReference type="GO" id="GO:0007411">
    <property type="term" value="P:axon guidance"/>
    <property type="evidence" value="ECO:0007669"/>
    <property type="project" value="TreeGrafter"/>
</dbReference>
<dbReference type="GO" id="GO:0005737">
    <property type="term" value="C:cytoplasm"/>
    <property type="evidence" value="ECO:0007669"/>
    <property type="project" value="TreeGrafter"/>
</dbReference>
<feature type="region of interest" description="Disordered" evidence="2">
    <location>
        <begin position="1766"/>
        <end position="1806"/>
    </location>
</feature>
<feature type="compositionally biased region" description="Basic and acidic residues" evidence="2">
    <location>
        <begin position="1794"/>
        <end position="1806"/>
    </location>
</feature>
<dbReference type="SUPFAM" id="SSF50729">
    <property type="entry name" value="PH domain-like"/>
    <property type="match status" value="1"/>
</dbReference>
<dbReference type="InterPro" id="IPR001251">
    <property type="entry name" value="CRAL-TRIO_dom"/>
</dbReference>
<feature type="compositionally biased region" description="Acidic residues" evidence="2">
    <location>
        <begin position="1775"/>
        <end position="1793"/>
    </location>
</feature>
<dbReference type="Gene3D" id="1.20.900.10">
    <property type="entry name" value="Dbl homology (DH) domain"/>
    <property type="match status" value="1"/>
</dbReference>
<keyword evidence="1" id="KW-0344">Guanine-nucleotide releasing factor</keyword>
<dbReference type="InterPro" id="IPR002017">
    <property type="entry name" value="Spectrin_repeat"/>
</dbReference>
<reference evidence="4" key="1">
    <citation type="submission" date="2021-02" db="EMBL/GenBank/DDBJ databases">
        <authorList>
            <person name="Nowell W R."/>
        </authorList>
    </citation>
    <scope>NUCLEOTIDE SEQUENCE</scope>
</reference>
<dbReference type="SUPFAM" id="SSF46966">
    <property type="entry name" value="Spectrin repeat"/>
    <property type="match status" value="3"/>
</dbReference>
<dbReference type="Gene3D" id="1.20.58.60">
    <property type="match status" value="4"/>
</dbReference>
<feature type="region of interest" description="Disordered" evidence="2">
    <location>
        <begin position="897"/>
        <end position="923"/>
    </location>
</feature>
<evidence type="ECO:0000256" key="1">
    <source>
        <dbReference type="ARBA" id="ARBA00022658"/>
    </source>
</evidence>
<keyword evidence="6" id="KW-1185">Reference proteome</keyword>
<dbReference type="PANTHER" id="PTHR22826">
    <property type="entry name" value="RHO GUANINE EXCHANGE FACTOR-RELATED"/>
    <property type="match status" value="1"/>
</dbReference>
<dbReference type="Gene3D" id="2.30.29.30">
    <property type="entry name" value="Pleckstrin-homology domain (PH domain)/Phosphotyrosine-binding domain (PTB)"/>
    <property type="match status" value="1"/>
</dbReference>
<dbReference type="CDD" id="cd00170">
    <property type="entry name" value="SEC14"/>
    <property type="match status" value="1"/>
</dbReference>